<dbReference type="OrthoDB" id="14727at2"/>
<accession>A0A261U1Y3</accession>
<dbReference type="PROSITE" id="PS51318">
    <property type="entry name" value="TAT"/>
    <property type="match status" value="1"/>
</dbReference>
<evidence type="ECO:0000256" key="1">
    <source>
        <dbReference type="SAM" id="SignalP"/>
    </source>
</evidence>
<dbReference type="AlphaFoldDB" id="A0A261U1Y3"/>
<dbReference type="Pfam" id="PF04214">
    <property type="entry name" value="DUF411"/>
    <property type="match status" value="1"/>
</dbReference>
<keyword evidence="1" id="KW-0732">Signal</keyword>
<evidence type="ECO:0000313" key="2">
    <source>
        <dbReference type="EMBL" id="OZI55432.1"/>
    </source>
</evidence>
<feature type="chain" id="PRO_5013215401" evidence="1">
    <location>
        <begin position="34"/>
        <end position="164"/>
    </location>
</feature>
<evidence type="ECO:0000313" key="3">
    <source>
        <dbReference type="Proteomes" id="UP000216913"/>
    </source>
</evidence>
<feature type="signal peptide" evidence="1">
    <location>
        <begin position="1"/>
        <end position="33"/>
    </location>
</feature>
<comment type="caution">
    <text evidence="2">The sequence shown here is derived from an EMBL/GenBank/DDBJ whole genome shotgun (WGS) entry which is preliminary data.</text>
</comment>
<sequence length="164" mass="17396">MSLPLSSHGARRRLLLGAVGALALTPLALRAQAAPRHVDVWKTPSCGCCGDWVSHLEQAGYHVKVHEVNDTARVRARVGIAPRYGSCHTALIDGYGLEGHVPAEDIATLLAQRPAGSGLAVPGMPVGSPGMDGEVYGDRRDDYDVLLVQRDGSARVWRAVRAAS</sequence>
<organism evidence="2 3">
    <name type="scientific">Bordetella genomosp. 5</name>
    <dbReference type="NCBI Taxonomy" id="1395608"/>
    <lineage>
        <taxon>Bacteria</taxon>
        <taxon>Pseudomonadati</taxon>
        <taxon>Pseudomonadota</taxon>
        <taxon>Betaproteobacteria</taxon>
        <taxon>Burkholderiales</taxon>
        <taxon>Alcaligenaceae</taxon>
        <taxon>Bordetella</taxon>
    </lineage>
</organism>
<reference evidence="2 3" key="1">
    <citation type="submission" date="2017-05" db="EMBL/GenBank/DDBJ databases">
        <title>Complete and WGS of Bordetella genogroups.</title>
        <authorList>
            <person name="Spilker T."/>
            <person name="LiPuma J."/>
        </authorList>
    </citation>
    <scope>NUCLEOTIDE SEQUENCE [LARGE SCALE GENOMIC DNA]</scope>
    <source>
        <strain evidence="2 3">AU10456</strain>
    </source>
</reference>
<dbReference type="InterPro" id="IPR007332">
    <property type="entry name" value="DUF411"/>
</dbReference>
<name>A0A261U1Y3_9BORD</name>
<protein>
    <submittedName>
        <fullName evidence="2">Metal-binding protein</fullName>
    </submittedName>
</protein>
<keyword evidence="3" id="KW-1185">Reference proteome</keyword>
<dbReference type="EMBL" id="NEVP01000001">
    <property type="protein sequence ID" value="OZI55432.1"/>
    <property type="molecule type" value="Genomic_DNA"/>
</dbReference>
<gene>
    <name evidence="2" type="ORF">CAL25_03280</name>
</gene>
<dbReference type="RefSeq" id="WP_094798488.1">
    <property type="nucleotide sequence ID" value="NZ_NEVP01000001.1"/>
</dbReference>
<proteinExistence type="predicted"/>
<dbReference type="Proteomes" id="UP000216913">
    <property type="component" value="Unassembled WGS sequence"/>
</dbReference>
<dbReference type="InterPro" id="IPR006311">
    <property type="entry name" value="TAT_signal"/>
</dbReference>